<dbReference type="GO" id="GO:0016117">
    <property type="term" value="P:carotenoid biosynthetic process"/>
    <property type="evidence" value="ECO:0007669"/>
    <property type="project" value="UniProtKB-KW"/>
</dbReference>
<dbReference type="InterPro" id="IPR036188">
    <property type="entry name" value="FAD/NAD-bd_sf"/>
</dbReference>
<dbReference type="NCBIfam" id="TIGR02734">
    <property type="entry name" value="crtI_fam"/>
    <property type="match status" value="1"/>
</dbReference>
<accession>A0A6J6NLZ9</accession>
<protein>
    <submittedName>
        <fullName evidence="5">Unannotated protein</fullName>
    </submittedName>
</protein>
<dbReference type="InterPro" id="IPR002937">
    <property type="entry name" value="Amino_oxidase"/>
</dbReference>
<dbReference type="GO" id="GO:0016491">
    <property type="term" value="F:oxidoreductase activity"/>
    <property type="evidence" value="ECO:0007669"/>
    <property type="project" value="UniProtKB-KW"/>
</dbReference>
<proteinExistence type="predicted"/>
<organism evidence="5">
    <name type="scientific">freshwater metagenome</name>
    <dbReference type="NCBI Taxonomy" id="449393"/>
    <lineage>
        <taxon>unclassified sequences</taxon>
        <taxon>metagenomes</taxon>
        <taxon>ecological metagenomes</taxon>
    </lineage>
</organism>
<evidence type="ECO:0000256" key="2">
    <source>
        <dbReference type="ARBA" id="ARBA00022746"/>
    </source>
</evidence>
<gene>
    <name evidence="5" type="ORF">UFOPK2310_01491</name>
</gene>
<dbReference type="EMBL" id="CAEZWW010000232">
    <property type="protein sequence ID" value="CAB4685423.1"/>
    <property type="molecule type" value="Genomic_DNA"/>
</dbReference>
<dbReference type="Pfam" id="PF01593">
    <property type="entry name" value="Amino_oxidase"/>
    <property type="match status" value="1"/>
</dbReference>
<dbReference type="SUPFAM" id="SSF51905">
    <property type="entry name" value="FAD/NAD(P)-binding domain"/>
    <property type="match status" value="1"/>
</dbReference>
<evidence type="ECO:0000313" key="5">
    <source>
        <dbReference type="EMBL" id="CAB4685423.1"/>
    </source>
</evidence>
<feature type="domain" description="Amine oxidase" evidence="4">
    <location>
        <begin position="15"/>
        <end position="324"/>
    </location>
</feature>
<evidence type="ECO:0000256" key="1">
    <source>
        <dbReference type="ARBA" id="ARBA00004829"/>
    </source>
</evidence>
<name>A0A6J6NLZ9_9ZZZZ</name>
<dbReference type="InterPro" id="IPR014105">
    <property type="entry name" value="Carotenoid/retinoid_OxRdtase"/>
</dbReference>
<dbReference type="AlphaFoldDB" id="A0A6J6NLZ9"/>
<keyword evidence="3" id="KW-0560">Oxidoreductase</keyword>
<dbReference type="PANTHER" id="PTHR43734:SF1">
    <property type="entry name" value="PHYTOENE DESATURASE"/>
    <property type="match status" value="1"/>
</dbReference>
<dbReference type="Gene3D" id="3.50.50.60">
    <property type="entry name" value="FAD/NAD(P)-binding domain"/>
    <property type="match status" value="2"/>
</dbReference>
<reference evidence="5" key="1">
    <citation type="submission" date="2020-05" db="EMBL/GenBank/DDBJ databases">
        <authorList>
            <person name="Chiriac C."/>
            <person name="Salcher M."/>
            <person name="Ghai R."/>
            <person name="Kavagutti S V."/>
        </authorList>
    </citation>
    <scope>NUCLEOTIDE SEQUENCE</scope>
</reference>
<dbReference type="PRINTS" id="PR00411">
    <property type="entry name" value="PNDRDTASEI"/>
</dbReference>
<comment type="pathway">
    <text evidence="1">Carotenoid biosynthesis.</text>
</comment>
<sequence length="503" mass="53616">MSAHESVIVIGAGAGGLATAARLAAKGKSVTVLEQANFFGGKLAAYRRDGFVFDTGPSLFTLPAVYRDLFLKTGGPLEEAVDLQPLDPAFRYQFSDGATVVMPGVGAGQCADALADGLGGKAASEWRSLIKRGGAMWQITREPFLQSPLAGWRSVMSLAKNPRDVQTIAPLTTLRSLGNSTFSDKRLVTLLDRYATYTGSDPRKAPAVLATVPYIEQTFGAWHLGGGVSTLAAALVQRCIDLGVELRTNTNVTSISTVSNQITGVRTSDDESLAANIVVANADAGQVYSSLLDSPAAQKMNNEIAKSTPSLAGFVLLLAVNGRTPGLQHHNVWFTENYDAEFNSIFSRQAVPVNDPTIYVCLPDDPLMRPDNDHESWFVLVNAPRHGDGSNSTINWDEPGLAEHYADRVLAVLARRGMDVRPRIRWREIRTPADLERGVRAPGGAIYGTSSNGARAAFTRPANESPFNGLYLVGGSSHPGGGLPLVGMSAEIVANLINSAKPR</sequence>
<evidence type="ECO:0000256" key="3">
    <source>
        <dbReference type="ARBA" id="ARBA00023002"/>
    </source>
</evidence>
<dbReference type="PANTHER" id="PTHR43734">
    <property type="entry name" value="PHYTOENE DESATURASE"/>
    <property type="match status" value="1"/>
</dbReference>
<evidence type="ECO:0000259" key="4">
    <source>
        <dbReference type="Pfam" id="PF01593"/>
    </source>
</evidence>
<keyword evidence="2" id="KW-0125">Carotenoid biosynthesis</keyword>